<comment type="caution">
    <text evidence="2">The sequence shown here is derived from an EMBL/GenBank/DDBJ whole genome shotgun (WGS) entry which is preliminary data.</text>
</comment>
<evidence type="ECO:0000313" key="2">
    <source>
        <dbReference type="EMBL" id="KAK3857409.1"/>
    </source>
</evidence>
<dbReference type="AlphaFoldDB" id="A0AAE1BY12"/>
<name>A0AAE1BY12_PETCI</name>
<proteinExistence type="predicted"/>
<evidence type="ECO:0000256" key="1">
    <source>
        <dbReference type="SAM" id="MobiDB-lite"/>
    </source>
</evidence>
<feature type="compositionally biased region" description="Basic and acidic residues" evidence="1">
    <location>
        <begin position="85"/>
        <end position="134"/>
    </location>
</feature>
<feature type="compositionally biased region" description="Basic and acidic residues" evidence="1">
    <location>
        <begin position="58"/>
        <end position="75"/>
    </location>
</feature>
<dbReference type="Proteomes" id="UP001286313">
    <property type="component" value="Unassembled WGS sequence"/>
</dbReference>
<accession>A0AAE1BY12</accession>
<keyword evidence="3" id="KW-1185">Reference proteome</keyword>
<gene>
    <name evidence="2" type="ORF">Pcinc_036338</name>
</gene>
<feature type="region of interest" description="Disordered" evidence="1">
    <location>
        <begin position="46"/>
        <end position="134"/>
    </location>
</feature>
<dbReference type="EMBL" id="JAWQEG010005607">
    <property type="protein sequence ID" value="KAK3857409.1"/>
    <property type="molecule type" value="Genomic_DNA"/>
</dbReference>
<organism evidence="2 3">
    <name type="scientific">Petrolisthes cinctipes</name>
    <name type="common">Flat porcelain crab</name>
    <dbReference type="NCBI Taxonomy" id="88211"/>
    <lineage>
        <taxon>Eukaryota</taxon>
        <taxon>Metazoa</taxon>
        <taxon>Ecdysozoa</taxon>
        <taxon>Arthropoda</taxon>
        <taxon>Crustacea</taxon>
        <taxon>Multicrustacea</taxon>
        <taxon>Malacostraca</taxon>
        <taxon>Eumalacostraca</taxon>
        <taxon>Eucarida</taxon>
        <taxon>Decapoda</taxon>
        <taxon>Pleocyemata</taxon>
        <taxon>Anomura</taxon>
        <taxon>Galatheoidea</taxon>
        <taxon>Porcellanidae</taxon>
        <taxon>Petrolisthes</taxon>
    </lineage>
</organism>
<reference evidence="2" key="1">
    <citation type="submission" date="2023-10" db="EMBL/GenBank/DDBJ databases">
        <title>Genome assemblies of two species of porcelain crab, Petrolisthes cinctipes and Petrolisthes manimaculis (Anomura: Porcellanidae).</title>
        <authorList>
            <person name="Angst P."/>
        </authorList>
    </citation>
    <scope>NUCLEOTIDE SEQUENCE</scope>
    <source>
        <strain evidence="2">PB745_01</strain>
        <tissue evidence="2">Gill</tissue>
    </source>
</reference>
<protein>
    <submittedName>
        <fullName evidence="2">Uncharacterized protein</fullName>
    </submittedName>
</protein>
<evidence type="ECO:0000313" key="3">
    <source>
        <dbReference type="Proteomes" id="UP001286313"/>
    </source>
</evidence>
<sequence length="134" mass="16213">MTKNKITSITKYYNLLSYWGEPFFEWRPLEKPTIIPYTANSLHIRRPDRPHTAARIETTYRSENRDHIPQREPRPHTAARPETTYSRETRDHIRQRDTRPHTAERPETTYRSENRDHKQQQDPRPHTAERPETT</sequence>